<reference evidence="6" key="1">
    <citation type="submission" date="2017-12" db="EMBL/GenBank/DDBJ databases">
        <authorList>
            <person name="Barbosa P."/>
            <person name="Usie A."/>
            <person name="Ramos A.M."/>
        </authorList>
    </citation>
    <scope>NUCLEOTIDE SEQUENCE</scope>
    <source>
        <strain evidence="6">HL8</strain>
        <tissue evidence="6">Leaves</tissue>
    </source>
</reference>
<comment type="caution">
    <text evidence="6">The sequence shown here is derived from an EMBL/GenBank/DDBJ whole genome shotgun (WGS) entry which is preliminary data.</text>
</comment>
<evidence type="ECO:0000313" key="6">
    <source>
        <dbReference type="EMBL" id="KAK7859461.1"/>
    </source>
</evidence>
<dbReference type="InterPro" id="IPR050655">
    <property type="entry name" value="Plant_B3_domain"/>
</dbReference>
<evidence type="ECO:0000256" key="2">
    <source>
        <dbReference type="ARBA" id="ARBA00023015"/>
    </source>
</evidence>
<dbReference type="InterPro" id="IPR015300">
    <property type="entry name" value="DNA-bd_pseudobarrel_sf"/>
</dbReference>
<keyword evidence="5" id="KW-0539">Nucleus</keyword>
<dbReference type="GO" id="GO:0003677">
    <property type="term" value="F:DNA binding"/>
    <property type="evidence" value="ECO:0007669"/>
    <property type="project" value="UniProtKB-KW"/>
</dbReference>
<keyword evidence="4" id="KW-0804">Transcription</keyword>
<dbReference type="EMBL" id="PKMF04000012">
    <property type="protein sequence ID" value="KAK7859461.1"/>
    <property type="molecule type" value="Genomic_DNA"/>
</dbReference>
<dbReference type="GO" id="GO:0005634">
    <property type="term" value="C:nucleus"/>
    <property type="evidence" value="ECO:0007669"/>
    <property type="project" value="UniProtKB-SubCell"/>
</dbReference>
<gene>
    <name evidence="6" type="primary">VRN1_30</name>
    <name evidence="6" type="ORF">CFP56_006028</name>
</gene>
<keyword evidence="2" id="KW-0805">Transcription regulation</keyword>
<proteinExistence type="predicted"/>
<comment type="subcellular location">
    <subcellularLocation>
        <location evidence="1">Nucleus</location>
    </subcellularLocation>
</comment>
<evidence type="ECO:0000256" key="1">
    <source>
        <dbReference type="ARBA" id="ARBA00004123"/>
    </source>
</evidence>
<dbReference type="Gene3D" id="2.40.330.10">
    <property type="entry name" value="DNA-binding pseudobarrel domain"/>
    <property type="match status" value="1"/>
</dbReference>
<dbReference type="SUPFAM" id="SSF101936">
    <property type="entry name" value="DNA-binding pseudobarrel domain"/>
    <property type="match status" value="1"/>
</dbReference>
<dbReference type="PANTHER" id="PTHR31920">
    <property type="entry name" value="B3 DOMAIN-CONTAINING"/>
    <property type="match status" value="1"/>
</dbReference>
<evidence type="ECO:0000256" key="3">
    <source>
        <dbReference type="ARBA" id="ARBA00023125"/>
    </source>
</evidence>
<reference evidence="6" key="3">
    <citation type="submission" date="2023-07" db="EMBL/GenBank/DDBJ databases">
        <title>An improved reference 1 genome and first organelle genomes of Quercus suber.</title>
        <authorList>
            <consortium name="Genosuber Consortium"/>
            <person name="Usie A."/>
            <person name="Serra O."/>
            <person name="Barros P."/>
        </authorList>
    </citation>
    <scope>NUCLEOTIDE SEQUENCE</scope>
    <source>
        <strain evidence="6">HL8</strain>
        <tissue evidence="6">Leaves</tissue>
    </source>
</reference>
<dbReference type="AlphaFoldDB" id="A0AAW0M9R8"/>
<reference evidence="6" key="2">
    <citation type="journal article" date="2018" name="Sci. Data">
        <title>The draft genome sequence of cork oak.</title>
        <authorList>
            <person name="Ramos A.M."/>
            <person name="Usie A."/>
            <person name="Barbosa P."/>
            <person name="Barros P.M."/>
            <person name="Capote T."/>
            <person name="Chaves I."/>
            <person name="Simoes F."/>
            <person name="Abreu I."/>
            <person name="Carrasquinho I."/>
            <person name="Faro C."/>
            <person name="Guimaraes J.B."/>
            <person name="Mendonca D."/>
            <person name="Nobrega F."/>
            <person name="Rodrigues L."/>
            <person name="Saibo N.J.M."/>
            <person name="Varela M.C."/>
            <person name="Egas C."/>
            <person name="Matos J."/>
            <person name="Miguel C.M."/>
            <person name="Oliveira M.M."/>
            <person name="Ricardo C.P."/>
            <person name="Goncalves S."/>
        </authorList>
    </citation>
    <scope>NUCLEOTIDE SEQUENCE [LARGE SCALE GENOMIC DNA]</scope>
    <source>
        <strain evidence="6">HL8</strain>
    </source>
</reference>
<name>A0AAW0M9R8_QUESU</name>
<organism evidence="6">
    <name type="scientific">Quercus suber</name>
    <name type="common">Cork oak</name>
    <dbReference type="NCBI Taxonomy" id="58331"/>
    <lineage>
        <taxon>Eukaryota</taxon>
        <taxon>Viridiplantae</taxon>
        <taxon>Streptophyta</taxon>
        <taxon>Embryophyta</taxon>
        <taxon>Tracheophyta</taxon>
        <taxon>Spermatophyta</taxon>
        <taxon>Magnoliopsida</taxon>
        <taxon>eudicotyledons</taxon>
        <taxon>Gunneridae</taxon>
        <taxon>Pentapetalae</taxon>
        <taxon>rosids</taxon>
        <taxon>fabids</taxon>
        <taxon>Fagales</taxon>
        <taxon>Fagaceae</taxon>
        <taxon>Quercus</taxon>
    </lineage>
</organism>
<sequence>MGNSGFEKQNKESDSSSCFGKRGACSLYHCVWISAKLPLCSDQQLSDSTEVCIISVTARLYWCMFHHGNASELRSTRGASSRRRSSCSVGLIHAKVSLPPQSCIVFPLAGISFPSLVIWKMRVDLNGTFARVNVNGTPWQDVEEHMQNCKHDLVVQWRLLVHCEAVEHELFRDVLCIHVSVDGYSWSGFNNAELSTVATFIAPYPHFCQVGLKKADNNIWFCNGWQDFVEYHSICYGYILVSKYEGNSSFHVLIFDKIATEIQYPPRKNCKLKDHQVEIIYLDEDDTNSS</sequence>
<evidence type="ECO:0000256" key="5">
    <source>
        <dbReference type="ARBA" id="ARBA00023242"/>
    </source>
</evidence>
<evidence type="ECO:0000256" key="4">
    <source>
        <dbReference type="ARBA" id="ARBA00023163"/>
    </source>
</evidence>
<keyword evidence="3" id="KW-0238">DNA-binding</keyword>
<accession>A0AAW0M9R8</accession>
<dbReference type="PANTHER" id="PTHR31920:SF147">
    <property type="entry name" value="TF-B3 DOMAIN-CONTAINING PROTEIN"/>
    <property type="match status" value="1"/>
</dbReference>
<protein>
    <submittedName>
        <fullName evidence="6">B3 domain-containing transcription factor vrn1</fullName>
    </submittedName>
</protein>